<sequence length="328" mass="32438">MSGAEFSGVDIDLLADYVGGALDGTPDEATVAALIADDPAWRDAHDLLSGGVTAVTGHLRALGEAAEPMPADVIARLDAALLTAADHGAHPVEAAAPGSSVPDDVPGGVTAGPGAMEPGSDGAAPDRHLVAVPSGSSGRRARRLRWTAPIGIAAGVLAFAGFGLQQQFAGGSSEDTASSAGSAAEPPAAAQELALPNGAAQILQSGTDYRRETLAAPGNSTMLAPAPAQDPESPSRKLGGGAAAVEPDPALDRLREQAALRACIEAIAAQYGAGDITAQTIDLARYDGAPAVIVRFVAAGDATWVWASGPACGTPGVGADKLAAVRVG</sequence>
<dbReference type="Proteomes" id="UP000647172">
    <property type="component" value="Unassembled WGS sequence"/>
</dbReference>
<evidence type="ECO:0000313" key="2">
    <source>
        <dbReference type="EMBL" id="GIE49760.1"/>
    </source>
</evidence>
<proteinExistence type="predicted"/>
<comment type="caution">
    <text evidence="2">The sequence shown here is derived from an EMBL/GenBank/DDBJ whole genome shotgun (WGS) entry which is preliminary data.</text>
</comment>
<reference evidence="2" key="1">
    <citation type="submission" date="2021-01" db="EMBL/GenBank/DDBJ databases">
        <title>Whole genome shotgun sequence of Actinoplanes nipponensis NBRC 14063.</title>
        <authorList>
            <person name="Komaki H."/>
            <person name="Tamura T."/>
        </authorList>
    </citation>
    <scope>NUCLEOTIDE SEQUENCE</scope>
    <source>
        <strain evidence="2">NBRC 14063</strain>
    </source>
</reference>
<dbReference type="AlphaFoldDB" id="A0A919MU49"/>
<dbReference type="RefSeq" id="WP_203769248.1">
    <property type="nucleotide sequence ID" value="NZ_BAAAYJ010000104.1"/>
</dbReference>
<protein>
    <submittedName>
        <fullName evidence="2">Uncharacterized protein</fullName>
    </submittedName>
</protein>
<keyword evidence="3" id="KW-1185">Reference proteome</keyword>
<dbReference type="EMBL" id="BOMQ01000038">
    <property type="protein sequence ID" value="GIE49760.1"/>
    <property type="molecule type" value="Genomic_DNA"/>
</dbReference>
<evidence type="ECO:0000256" key="1">
    <source>
        <dbReference type="SAM" id="MobiDB-lite"/>
    </source>
</evidence>
<evidence type="ECO:0000313" key="3">
    <source>
        <dbReference type="Proteomes" id="UP000647172"/>
    </source>
</evidence>
<feature type="region of interest" description="Disordered" evidence="1">
    <location>
        <begin position="169"/>
        <end position="188"/>
    </location>
</feature>
<organism evidence="2 3">
    <name type="scientific">Actinoplanes nipponensis</name>
    <dbReference type="NCBI Taxonomy" id="135950"/>
    <lineage>
        <taxon>Bacteria</taxon>
        <taxon>Bacillati</taxon>
        <taxon>Actinomycetota</taxon>
        <taxon>Actinomycetes</taxon>
        <taxon>Micromonosporales</taxon>
        <taxon>Micromonosporaceae</taxon>
        <taxon>Actinoplanes</taxon>
    </lineage>
</organism>
<gene>
    <name evidence="2" type="ORF">Ani05nite_32940</name>
</gene>
<feature type="region of interest" description="Disordered" evidence="1">
    <location>
        <begin position="92"/>
        <end position="140"/>
    </location>
</feature>
<feature type="region of interest" description="Disordered" evidence="1">
    <location>
        <begin position="219"/>
        <end position="244"/>
    </location>
</feature>
<accession>A0A919MU49</accession>
<name>A0A919MU49_9ACTN</name>